<dbReference type="PANTHER" id="PTHR47051:SF1">
    <property type="entry name" value="NESTIN"/>
    <property type="match status" value="1"/>
</dbReference>
<keyword evidence="1 3" id="KW-0403">Intermediate filament</keyword>
<comment type="similarity">
    <text evidence="3">Belongs to the intermediate filament family.</text>
</comment>
<feature type="region of interest" description="Disordered" evidence="5">
    <location>
        <begin position="1330"/>
        <end position="1353"/>
    </location>
</feature>
<dbReference type="GO" id="GO:0019215">
    <property type="term" value="F:intermediate filament binding"/>
    <property type="evidence" value="ECO:0007669"/>
    <property type="project" value="InterPro"/>
</dbReference>
<evidence type="ECO:0000259" key="6">
    <source>
        <dbReference type="PROSITE" id="PS51842"/>
    </source>
</evidence>
<evidence type="ECO:0000256" key="2">
    <source>
        <dbReference type="ARBA" id="ARBA00023054"/>
    </source>
</evidence>
<feature type="compositionally biased region" description="Acidic residues" evidence="5">
    <location>
        <begin position="757"/>
        <end position="766"/>
    </location>
</feature>
<feature type="compositionally biased region" description="Polar residues" evidence="5">
    <location>
        <begin position="1134"/>
        <end position="1146"/>
    </location>
</feature>
<feature type="compositionally biased region" description="Basic and acidic residues" evidence="5">
    <location>
        <begin position="692"/>
        <end position="709"/>
    </location>
</feature>
<feature type="region of interest" description="Disordered" evidence="5">
    <location>
        <begin position="654"/>
        <end position="680"/>
    </location>
</feature>
<feature type="compositionally biased region" description="Polar residues" evidence="5">
    <location>
        <begin position="1428"/>
        <end position="1440"/>
    </location>
</feature>
<feature type="compositionally biased region" description="Basic and acidic residues" evidence="5">
    <location>
        <begin position="654"/>
        <end position="672"/>
    </location>
</feature>
<feature type="compositionally biased region" description="Polar residues" evidence="5">
    <location>
        <begin position="1640"/>
        <end position="1652"/>
    </location>
</feature>
<feature type="region of interest" description="Disordered" evidence="5">
    <location>
        <begin position="499"/>
        <end position="532"/>
    </location>
</feature>
<feature type="region of interest" description="Disordered" evidence="5">
    <location>
        <begin position="740"/>
        <end position="984"/>
    </location>
</feature>
<dbReference type="InterPro" id="IPR039008">
    <property type="entry name" value="IF_rod_dom"/>
</dbReference>
<comment type="caution">
    <text evidence="7">The sequence shown here is derived from an EMBL/GenBank/DDBJ whole genome shotgun (WGS) entry which is preliminary data.</text>
</comment>
<dbReference type="GO" id="GO:0005882">
    <property type="term" value="C:intermediate filament"/>
    <property type="evidence" value="ECO:0007669"/>
    <property type="project" value="UniProtKB-KW"/>
</dbReference>
<protein>
    <recommendedName>
        <fullName evidence="6">IF rod domain-containing protein</fullName>
    </recommendedName>
</protein>
<feature type="region of interest" description="Disordered" evidence="5">
    <location>
        <begin position="1232"/>
        <end position="1255"/>
    </location>
</feature>
<feature type="compositionally biased region" description="Polar residues" evidence="5">
    <location>
        <begin position="1330"/>
        <end position="1342"/>
    </location>
</feature>
<gene>
    <name evidence="7" type="ORF">P4O66_010382</name>
</gene>
<evidence type="ECO:0000313" key="8">
    <source>
        <dbReference type="Proteomes" id="UP001239994"/>
    </source>
</evidence>
<organism evidence="7 8">
    <name type="scientific">Electrophorus voltai</name>
    <dbReference type="NCBI Taxonomy" id="2609070"/>
    <lineage>
        <taxon>Eukaryota</taxon>
        <taxon>Metazoa</taxon>
        <taxon>Chordata</taxon>
        <taxon>Craniata</taxon>
        <taxon>Vertebrata</taxon>
        <taxon>Euteleostomi</taxon>
        <taxon>Actinopterygii</taxon>
        <taxon>Neopterygii</taxon>
        <taxon>Teleostei</taxon>
        <taxon>Ostariophysi</taxon>
        <taxon>Gymnotiformes</taxon>
        <taxon>Gymnotoidei</taxon>
        <taxon>Gymnotidae</taxon>
        <taxon>Electrophorus</taxon>
    </lineage>
</organism>
<feature type="compositionally biased region" description="Basic and acidic residues" evidence="5">
    <location>
        <begin position="1624"/>
        <end position="1633"/>
    </location>
</feature>
<dbReference type="GO" id="GO:0031730">
    <property type="term" value="F:CCR5 chemokine receptor binding"/>
    <property type="evidence" value="ECO:0007669"/>
    <property type="project" value="TreeGrafter"/>
</dbReference>
<feature type="compositionally biased region" description="Polar residues" evidence="5">
    <location>
        <begin position="327"/>
        <end position="339"/>
    </location>
</feature>
<feature type="coiled-coil region" evidence="4">
    <location>
        <begin position="82"/>
        <end position="144"/>
    </location>
</feature>
<dbReference type="PANTHER" id="PTHR47051">
    <property type="entry name" value="NESTIN"/>
    <property type="match status" value="1"/>
</dbReference>
<keyword evidence="2 4" id="KW-0175">Coiled coil</keyword>
<feature type="region of interest" description="Disordered" evidence="5">
    <location>
        <begin position="692"/>
        <end position="723"/>
    </location>
</feature>
<feature type="compositionally biased region" description="Basic and acidic residues" evidence="5">
    <location>
        <begin position="1785"/>
        <end position="1796"/>
    </location>
</feature>
<feature type="compositionally biased region" description="Basic and acidic residues" evidence="5">
    <location>
        <begin position="1742"/>
        <end position="1751"/>
    </location>
</feature>
<feature type="region of interest" description="Disordered" evidence="5">
    <location>
        <begin position="1428"/>
        <end position="1463"/>
    </location>
</feature>
<feature type="compositionally biased region" description="Polar residues" evidence="5">
    <location>
        <begin position="1548"/>
        <end position="1561"/>
    </location>
</feature>
<feature type="compositionally biased region" description="Polar residues" evidence="5">
    <location>
        <begin position="1232"/>
        <end position="1244"/>
    </location>
</feature>
<feature type="region of interest" description="Disordered" evidence="5">
    <location>
        <begin position="548"/>
        <end position="603"/>
    </location>
</feature>
<feature type="region of interest" description="Disordered" evidence="5">
    <location>
        <begin position="1036"/>
        <end position="1059"/>
    </location>
</feature>
<feature type="compositionally biased region" description="Basic and acidic residues" evidence="5">
    <location>
        <begin position="964"/>
        <end position="982"/>
    </location>
</feature>
<evidence type="ECO:0000256" key="4">
    <source>
        <dbReference type="SAM" id="Coils"/>
    </source>
</evidence>
<dbReference type="PROSITE" id="PS51842">
    <property type="entry name" value="IF_ROD_2"/>
    <property type="match status" value="1"/>
</dbReference>
<name>A0AAD9DTY5_9TELE</name>
<feature type="coiled-coil region" evidence="4">
    <location>
        <begin position="193"/>
        <end position="287"/>
    </location>
</feature>
<feature type="domain" description="IF rod" evidence="6">
    <location>
        <begin position="16"/>
        <end position="323"/>
    </location>
</feature>
<dbReference type="SUPFAM" id="SSF64593">
    <property type="entry name" value="Intermediate filament protein, coiled coil region"/>
    <property type="match status" value="1"/>
</dbReference>
<feature type="compositionally biased region" description="Polar residues" evidence="5">
    <location>
        <begin position="1036"/>
        <end position="1048"/>
    </location>
</feature>
<accession>A0AAD9DTY5</accession>
<feature type="compositionally biased region" description="Polar residues" evidence="5">
    <location>
        <begin position="577"/>
        <end position="591"/>
    </location>
</feature>
<proteinExistence type="inferred from homology"/>
<evidence type="ECO:0000256" key="3">
    <source>
        <dbReference type="RuleBase" id="RU000685"/>
    </source>
</evidence>
<feature type="compositionally biased region" description="Acidic residues" evidence="5">
    <location>
        <begin position="815"/>
        <end position="827"/>
    </location>
</feature>
<evidence type="ECO:0000256" key="5">
    <source>
        <dbReference type="SAM" id="MobiDB-lite"/>
    </source>
</evidence>
<feature type="compositionally biased region" description="Acidic residues" evidence="5">
    <location>
        <begin position="907"/>
        <end position="922"/>
    </location>
</feature>
<dbReference type="SMART" id="SM01391">
    <property type="entry name" value="Filament"/>
    <property type="match status" value="1"/>
</dbReference>
<dbReference type="PROSITE" id="PS00226">
    <property type="entry name" value="IF_ROD_1"/>
    <property type="match status" value="1"/>
</dbReference>
<sequence>MATSSVRQPLLHAGEECFQMLELNRRLESYLGHVKLLEEENQLLWGEIQALRRSQDTGGRRQVQEEAVRLARREIQTAWLEKDRAELEVGKLLEEIEELNAQRQGVRAAQTEAKRRLKESRGELEDEKRAHIWLREQAAHLEKELSVQVHVHQEDVAALKSSYALWKPAPAVPHETQAIRLQGLGEEYSQQAARAWQEAADVYQRKVAQLEENLDQTKAHMAHITQEKRERQLQVQDLAKELMGMEAKRELLEKNVVHLRDRQNQELQHLQTQVQTLEAEKGGLGEQLGELLEDRRNLLQMKTSLGLEVATYRALLDAESLRVGQSAKRTSTRTDSLSDALTKPRGTHLGAQGISASCQFSTLLTTASRSMTHSKAQRMSATPAWSLPRITPQETLERAHTTVEENGYVSREAMKLEGSSAAVPPTGSSLLFDLEDANKKVGYAASGSAEPASPAADEPESMLGAPVRENMQEVLPESRAEATEVMSSSEEAVFLSSLPGHVSSPVQTPETEVFPNSNTENSKCLEDGEEEETEVSTEMARISYAPTFTGEEHDALGPEEKDAASETELESESISEHNMQQLRTDTASSGFKQHDESTSETASPLFEQTTWHATDTFNHIQKSSEISTGVDEEEIVSNFNTVESLKGAYEIKEVSTDEWEERERSDTDERTEVASSGPEVWDACDAVTATHVEEKRTDRWAGMERREGTEEQTEVTFSGPEVWGTCDAGTAVQDEVNNTECEAGERNVEEHVPAGDEEKETAEEGVTDEHTGRDAMMQDSFGPEIGPHRSVECTEETAKSGVEPHDKDHGVAEDNAGEEQRESDDEVSFNVCASWTTDPGEADSYTQENTLADTRPLIHYRSDEETDANTQASHMGVSEPSDSEEERERHEGVGHWSQNASKRFDTMEDLSEEPEIDNPDDTFPDRSIQAVTEGPELLSRSIDGTTHDEPVTLEAEGLESESGDVDRHDNAPTDDALVDHSESNLQNISEERNNCGEKIEEENSHVLLVEKEKESANEYGLSESFSSESWEISEQKNISAKQPNSSEYGISIPNDNKENCNTESVAQIESDGEDVMKTNIEGLDLVTDTPLPCGEQIEEENSHVLLAEKQKESANEYGLSESFSSESWEISEQKNISAKQPNSSEYGISIPNDNKENCNTESVAQIESDGEDVMKTNIEGLDLVTDTPLPCGEQIEEENSHVLLAEKQKESANEYGLSESFSSESWEISEQKNISAKQPNSSEYGISIPNDNKENCNTESVAQIESDGEDVMKTNIEGLDLVTDTPLPCGEQIEEENSHVLLAEKQKESANEYGLSESFSSESWEISEQKNISAKQPNSSEYGISIPNDNKENCNTESVAQIESDGEDVMKTNIEGLDLVTDTPLPCGEQIEEENSHVLLAEKQKESANEYGLSESFSSESWEISEQKNISAKQPNSSEYGISIPNDKENCNTESFSQIESEGENVMKPNFEGLDLVTDTPLLETFQEQAQAEEPSEMSLQKPTHLDVFPSEIAMTKEQPCPKEENDEMSNLPMLTHADLPDDLSLHSELSSQPDRQTNIAVSDLEESNSSGDESPNSSQCSQYLIQARVSAEQPVTGLLEEMISEGVGENSSGDCIAPQTEQQENKGSRNKEDQEDAVENSSSGMVENHSSLFELKEQQDLKQSDERIGGSHATVEKVGEMPTLDDKASDMMDIFQGKFLSEKSLTKEKDNDPHSFFTSGFKEGAWSTMEFETAATNVLAEPERFSRDTNHPNQSMVFEEDWGDVGMGNGKPEREMGIFLTQSDGKKEREEEQRIPKTKQIQSTDGEEGEVLAVQSDVSTDDGDSWSSGEE</sequence>
<feature type="compositionally biased region" description="Basic and acidic residues" evidence="5">
    <location>
        <begin position="743"/>
        <end position="756"/>
    </location>
</feature>
<feature type="compositionally biased region" description="Acidic residues" evidence="5">
    <location>
        <begin position="1820"/>
        <end position="1832"/>
    </location>
</feature>
<feature type="compositionally biased region" description="Basic and acidic residues" evidence="5">
    <location>
        <begin position="786"/>
        <end position="812"/>
    </location>
</feature>
<feature type="compositionally biased region" description="Polar residues" evidence="5">
    <location>
        <begin position="504"/>
        <end position="522"/>
    </location>
</feature>
<feature type="compositionally biased region" description="Basic and acidic residues" evidence="5">
    <location>
        <begin position="1655"/>
        <end position="1685"/>
    </location>
</feature>
<dbReference type="Gene3D" id="1.20.5.170">
    <property type="match status" value="1"/>
</dbReference>
<dbReference type="InterPro" id="IPR018039">
    <property type="entry name" value="IF_conserved"/>
</dbReference>
<feature type="compositionally biased region" description="Low complexity" evidence="5">
    <location>
        <begin position="1568"/>
        <end position="1579"/>
    </location>
</feature>
<dbReference type="Proteomes" id="UP001239994">
    <property type="component" value="Unassembled WGS sequence"/>
</dbReference>
<dbReference type="InterPro" id="IPR031211">
    <property type="entry name" value="Nestin"/>
</dbReference>
<dbReference type="Gene3D" id="1.20.5.1160">
    <property type="entry name" value="Vasodilator-stimulated phosphoprotein"/>
    <property type="match status" value="1"/>
</dbReference>
<evidence type="ECO:0000256" key="1">
    <source>
        <dbReference type="ARBA" id="ARBA00022754"/>
    </source>
</evidence>
<feature type="region of interest" description="Disordered" evidence="5">
    <location>
        <begin position="1134"/>
        <end position="1157"/>
    </location>
</feature>
<evidence type="ECO:0000313" key="7">
    <source>
        <dbReference type="EMBL" id="KAK1795210.1"/>
    </source>
</evidence>
<reference evidence="7" key="1">
    <citation type="submission" date="2023-03" db="EMBL/GenBank/DDBJ databases">
        <title>Electrophorus voltai genome.</title>
        <authorList>
            <person name="Bian C."/>
        </authorList>
    </citation>
    <scope>NUCLEOTIDE SEQUENCE</scope>
    <source>
        <strain evidence="7">CB-2022</strain>
        <tissue evidence="7">Muscle</tissue>
    </source>
</reference>
<feature type="compositionally biased region" description="Basic and acidic residues" evidence="5">
    <location>
        <begin position="550"/>
        <end position="564"/>
    </location>
</feature>
<dbReference type="Pfam" id="PF00038">
    <property type="entry name" value="Filament"/>
    <property type="match status" value="1"/>
</dbReference>
<keyword evidence="8" id="KW-1185">Reference proteome</keyword>
<dbReference type="EMBL" id="JAROKS010000016">
    <property type="protein sequence ID" value="KAK1795210.1"/>
    <property type="molecule type" value="Genomic_DNA"/>
</dbReference>
<feature type="region of interest" description="Disordered" evidence="5">
    <location>
        <begin position="327"/>
        <end position="348"/>
    </location>
</feature>
<feature type="region of interest" description="Disordered" evidence="5">
    <location>
        <begin position="1742"/>
        <end position="1832"/>
    </location>
</feature>
<dbReference type="GO" id="GO:0030844">
    <property type="term" value="P:positive regulation of intermediate filament depolymerization"/>
    <property type="evidence" value="ECO:0007669"/>
    <property type="project" value="TreeGrafter"/>
</dbReference>
<feature type="region of interest" description="Disordered" evidence="5">
    <location>
        <begin position="1517"/>
        <end position="1685"/>
    </location>
</feature>